<feature type="transmembrane region" description="Helical" evidence="8">
    <location>
        <begin position="340"/>
        <end position="359"/>
    </location>
</feature>
<dbReference type="PANTHER" id="PTHR43304">
    <property type="entry name" value="PHYTOCHROME-LIKE PROTEIN CPH1"/>
    <property type="match status" value="1"/>
</dbReference>
<sequence>MKVKVKLILIWLLSLVVMLLLMASVTAYFSWNYHQLEAKERIQHGFNELDRTIHLELNTLKANAKILSEDRQVVAGISMISSYQDINSYQPLIFDVEKRKLASILSSLASASDIDVIALYDGNSRLSSFFIHDDDQEQTHSESFATLPHQRPDEVKYVGYLSYDQGSAKVFISSTIHEPFIESRELPDFFTAKLLQVPVKEPLTRIYDGGEGLVLEMLQPIWRSLPAGERREVGFLRLAKVMDKAFAVKVSKSAALEFSIWLSESRQFGNIQGIDDLNPFLASETVQMELPGVYQHTWVEDVEHFMGISNQQLANGQSVAFIFNVSKQQLQLDMEQVRNAALLVLLFGFILAPFGIYLLNRNISLPISRLTSGVESLSMGSFNRIEGLNEKDEFGYLASAFNNMSDAIQKRGEELKQSEERFSLAMRGANDGLWDWNLLTDEVYYSPRWFTMLGYEPDAFPAVLDTWSRLAHPDDKERFLQHAQDYLEERVDKMEMEMRMKHRDGHDVIVLTRSIKVVRESDGKPIRLVGTHVDITEQKEASIFLSALLDNIGEAMVSCDAQGNLVQFNQAAMQLHGLPAKPIPTEQWAEYYDLYQPDGCTLLRREEIPLFRALQGEHVQNVEMVVAPKNSSPRFLVANGQPLVDSSGQTFGAVVTMHDITERKDLEEQLIQSQKMEAIGTLVGGIAHDFNNTLAGITGNLYLAKKGSKDNSETFKRLETIEDLSFKAAGMIQQLLSFSRKGTFNKKPVTISSFLKEIIKIHRVAIPENIKLIQAIEPSDMEIYADINQIQQVIVNLLNNARDAVCDVQKPEITLQLEKYVADSQFKKSYPEAEGDEFACISVIDNGVGVKEADLEHLFEPFFTTKEVGKGTGLGLSMAYGTVQSHGGVIMLDSAYGKGATFKVYLPLLKETGSLSVDKSEDEIIQGHGETILLVDDNHDVIQIGRDILESIGYKVITALNGLDAVEVYKAQGNSINLILLDLVMPEMGGVEAAKVIRDLNKDAKLIFVTGYDSDQQLNDAENISAKLISKPFKVAELSQGIQAVLKS</sequence>
<evidence type="ECO:0000313" key="14">
    <source>
        <dbReference type="EMBL" id="ATX79721.1"/>
    </source>
</evidence>
<dbReference type="EC" id="2.7.13.3" evidence="3"/>
<dbReference type="NCBIfam" id="TIGR00229">
    <property type="entry name" value="sensory_box"/>
    <property type="match status" value="2"/>
</dbReference>
<dbReference type="CDD" id="cd00130">
    <property type="entry name" value="PAS"/>
    <property type="match status" value="2"/>
</dbReference>
<feature type="modified residue" description="4-aspartylphosphate" evidence="7">
    <location>
        <position position="982"/>
    </location>
</feature>
<dbReference type="InterPro" id="IPR036890">
    <property type="entry name" value="HATPase_C_sf"/>
</dbReference>
<dbReference type="SUPFAM" id="SSF158472">
    <property type="entry name" value="HAMP domain-like"/>
    <property type="match status" value="1"/>
</dbReference>
<dbReference type="PANTHER" id="PTHR43304:SF1">
    <property type="entry name" value="PAC DOMAIN-CONTAINING PROTEIN"/>
    <property type="match status" value="1"/>
</dbReference>
<dbReference type="Gene3D" id="6.10.340.10">
    <property type="match status" value="1"/>
</dbReference>
<evidence type="ECO:0000256" key="8">
    <source>
        <dbReference type="SAM" id="Phobius"/>
    </source>
</evidence>
<feature type="domain" description="HAMP" evidence="13">
    <location>
        <begin position="361"/>
        <end position="413"/>
    </location>
</feature>
<dbReference type="Gene3D" id="3.40.50.2300">
    <property type="match status" value="1"/>
</dbReference>
<evidence type="ECO:0000256" key="4">
    <source>
        <dbReference type="ARBA" id="ARBA00022553"/>
    </source>
</evidence>
<feature type="domain" description="PAC" evidence="12">
    <location>
        <begin position="620"/>
        <end position="672"/>
    </location>
</feature>
<dbReference type="CDD" id="cd06225">
    <property type="entry name" value="HAMP"/>
    <property type="match status" value="1"/>
</dbReference>
<dbReference type="InterPro" id="IPR003661">
    <property type="entry name" value="HisK_dim/P_dom"/>
</dbReference>
<dbReference type="InterPro" id="IPR003594">
    <property type="entry name" value="HATPase_dom"/>
</dbReference>
<dbReference type="Pfam" id="PF08448">
    <property type="entry name" value="PAS_4"/>
    <property type="match status" value="1"/>
</dbReference>
<dbReference type="KEGG" id="maes:Ga0123461_1304"/>
<dbReference type="InterPro" id="IPR005467">
    <property type="entry name" value="His_kinase_dom"/>
</dbReference>
<dbReference type="PROSITE" id="PS50885">
    <property type="entry name" value="HAMP"/>
    <property type="match status" value="1"/>
</dbReference>
<evidence type="ECO:0000259" key="10">
    <source>
        <dbReference type="PROSITE" id="PS50110"/>
    </source>
</evidence>
<comment type="catalytic activity">
    <reaction evidence="1">
        <text>ATP + protein L-histidine = ADP + protein N-phospho-L-histidine.</text>
        <dbReference type="EC" id="2.7.13.3"/>
    </reaction>
</comment>
<evidence type="ECO:0000256" key="6">
    <source>
        <dbReference type="ARBA" id="ARBA00022777"/>
    </source>
</evidence>
<dbReference type="InterPro" id="IPR001789">
    <property type="entry name" value="Sig_transdc_resp-reg_receiver"/>
</dbReference>
<dbReference type="GO" id="GO:0000155">
    <property type="term" value="F:phosphorelay sensor kinase activity"/>
    <property type="evidence" value="ECO:0007669"/>
    <property type="project" value="InterPro"/>
</dbReference>
<keyword evidence="6" id="KW-0418">Kinase</keyword>
<evidence type="ECO:0000259" key="13">
    <source>
        <dbReference type="PROSITE" id="PS50885"/>
    </source>
</evidence>
<dbReference type="SMART" id="SM00387">
    <property type="entry name" value="HATPase_c"/>
    <property type="match status" value="1"/>
</dbReference>
<dbReference type="PROSITE" id="PS50112">
    <property type="entry name" value="PAS"/>
    <property type="match status" value="2"/>
</dbReference>
<feature type="domain" description="PAS" evidence="11">
    <location>
        <begin position="418"/>
        <end position="490"/>
    </location>
</feature>
<accession>A0A2K8L1M1</accession>
<gene>
    <name evidence="14" type="ORF">Ga0123461_1304</name>
</gene>
<evidence type="ECO:0000259" key="12">
    <source>
        <dbReference type="PROSITE" id="PS50113"/>
    </source>
</evidence>
<dbReference type="Pfam" id="PF02518">
    <property type="entry name" value="HATPase_c"/>
    <property type="match status" value="1"/>
</dbReference>
<dbReference type="InterPro" id="IPR013656">
    <property type="entry name" value="PAS_4"/>
</dbReference>
<keyword evidence="8" id="KW-1133">Transmembrane helix</keyword>
<reference evidence="14 15" key="1">
    <citation type="submission" date="2016-12" db="EMBL/GenBank/DDBJ databases">
        <title>Isolation and genomic insights into novel planktonic Zetaproteobacteria from stratified waters of the Chesapeake Bay.</title>
        <authorList>
            <person name="McAllister S.M."/>
            <person name="Kato S."/>
            <person name="Chan C.S."/>
            <person name="Chiu B.K."/>
            <person name="Field E.K."/>
        </authorList>
    </citation>
    <scope>NUCLEOTIDE SEQUENCE [LARGE SCALE GENOMIC DNA]</scope>
    <source>
        <strain evidence="14 15">CP-5</strain>
    </source>
</reference>
<dbReference type="InterPro" id="IPR036097">
    <property type="entry name" value="HisK_dim/P_sf"/>
</dbReference>
<dbReference type="InterPro" id="IPR000014">
    <property type="entry name" value="PAS"/>
</dbReference>
<dbReference type="RefSeq" id="WP_100277584.1">
    <property type="nucleotide sequence ID" value="NZ_CP018799.1"/>
</dbReference>
<dbReference type="SUPFAM" id="SSF47384">
    <property type="entry name" value="Homodimeric domain of signal transducing histidine kinase"/>
    <property type="match status" value="1"/>
</dbReference>
<dbReference type="InterPro" id="IPR035965">
    <property type="entry name" value="PAS-like_dom_sf"/>
</dbReference>
<dbReference type="SMART" id="SM00304">
    <property type="entry name" value="HAMP"/>
    <property type="match status" value="1"/>
</dbReference>
<dbReference type="Pfam" id="PF00672">
    <property type="entry name" value="HAMP"/>
    <property type="match status" value="1"/>
</dbReference>
<name>A0A2K8L1M1_MARES</name>
<dbReference type="Pfam" id="PF08447">
    <property type="entry name" value="PAS_3"/>
    <property type="match status" value="1"/>
</dbReference>
<evidence type="ECO:0000259" key="9">
    <source>
        <dbReference type="PROSITE" id="PS50109"/>
    </source>
</evidence>
<feature type="domain" description="Response regulatory" evidence="10">
    <location>
        <begin position="931"/>
        <end position="1046"/>
    </location>
</feature>
<dbReference type="Gene3D" id="3.30.450.20">
    <property type="entry name" value="PAS domain"/>
    <property type="match status" value="2"/>
</dbReference>
<dbReference type="Gene3D" id="3.30.565.10">
    <property type="entry name" value="Histidine kinase-like ATPase, C-terminal domain"/>
    <property type="match status" value="1"/>
</dbReference>
<dbReference type="InterPro" id="IPR004358">
    <property type="entry name" value="Sig_transdc_His_kin-like_C"/>
</dbReference>
<dbReference type="Gene3D" id="1.10.287.130">
    <property type="match status" value="1"/>
</dbReference>
<evidence type="ECO:0000256" key="7">
    <source>
        <dbReference type="PROSITE-ProRule" id="PRU00169"/>
    </source>
</evidence>
<dbReference type="SMART" id="SM00448">
    <property type="entry name" value="REC"/>
    <property type="match status" value="1"/>
</dbReference>
<dbReference type="SUPFAM" id="SSF52172">
    <property type="entry name" value="CheY-like"/>
    <property type="match status" value="1"/>
</dbReference>
<dbReference type="SUPFAM" id="SSF55785">
    <property type="entry name" value="PYP-like sensor domain (PAS domain)"/>
    <property type="match status" value="2"/>
</dbReference>
<protein>
    <recommendedName>
        <fullName evidence="3">histidine kinase</fullName>
        <ecNumber evidence="3">2.7.13.3</ecNumber>
    </recommendedName>
</protein>
<dbReference type="Proteomes" id="UP000231701">
    <property type="component" value="Chromosome"/>
</dbReference>
<dbReference type="SUPFAM" id="SSF55874">
    <property type="entry name" value="ATPase domain of HSP90 chaperone/DNA topoisomerase II/histidine kinase"/>
    <property type="match status" value="1"/>
</dbReference>
<dbReference type="AlphaFoldDB" id="A0A2K8L1M1"/>
<keyword evidence="8" id="KW-0472">Membrane</keyword>
<evidence type="ECO:0000256" key="1">
    <source>
        <dbReference type="ARBA" id="ARBA00000085"/>
    </source>
</evidence>
<dbReference type="CDD" id="cd00156">
    <property type="entry name" value="REC"/>
    <property type="match status" value="1"/>
</dbReference>
<keyword evidence="4 7" id="KW-0597">Phosphoprotein</keyword>
<dbReference type="OrthoDB" id="1931120at2"/>
<dbReference type="PROSITE" id="PS50109">
    <property type="entry name" value="HIS_KIN"/>
    <property type="match status" value="1"/>
</dbReference>
<evidence type="ECO:0000259" key="11">
    <source>
        <dbReference type="PROSITE" id="PS50112"/>
    </source>
</evidence>
<proteinExistence type="predicted"/>
<dbReference type="InterPro" id="IPR003660">
    <property type="entry name" value="HAMP_dom"/>
</dbReference>
<keyword evidence="8" id="KW-0812">Transmembrane</keyword>
<dbReference type="SMART" id="SM00086">
    <property type="entry name" value="PAC"/>
    <property type="match status" value="2"/>
</dbReference>
<dbReference type="PROSITE" id="PS50113">
    <property type="entry name" value="PAC"/>
    <property type="match status" value="2"/>
</dbReference>
<organism evidence="14 15">
    <name type="scientific">Mariprofundus aestuarium</name>
    <dbReference type="NCBI Taxonomy" id="1921086"/>
    <lineage>
        <taxon>Bacteria</taxon>
        <taxon>Pseudomonadati</taxon>
        <taxon>Pseudomonadota</taxon>
        <taxon>Candidatius Mariprofundia</taxon>
        <taxon>Mariprofundales</taxon>
        <taxon>Mariprofundaceae</taxon>
        <taxon>Mariprofundus</taxon>
    </lineage>
</organism>
<evidence type="ECO:0000313" key="15">
    <source>
        <dbReference type="Proteomes" id="UP000231701"/>
    </source>
</evidence>
<dbReference type="CDD" id="cd00082">
    <property type="entry name" value="HisKA"/>
    <property type="match status" value="1"/>
</dbReference>
<dbReference type="PROSITE" id="PS50110">
    <property type="entry name" value="RESPONSE_REGULATORY"/>
    <property type="match status" value="1"/>
</dbReference>
<evidence type="ECO:0000256" key="3">
    <source>
        <dbReference type="ARBA" id="ARBA00012438"/>
    </source>
</evidence>
<dbReference type="InterPro" id="IPR001610">
    <property type="entry name" value="PAC"/>
</dbReference>
<evidence type="ECO:0000256" key="5">
    <source>
        <dbReference type="ARBA" id="ARBA00022679"/>
    </source>
</evidence>
<dbReference type="EMBL" id="CP018799">
    <property type="protein sequence ID" value="ATX79721.1"/>
    <property type="molecule type" value="Genomic_DNA"/>
</dbReference>
<dbReference type="InterPro" id="IPR000700">
    <property type="entry name" value="PAS-assoc_C"/>
</dbReference>
<keyword evidence="5" id="KW-0808">Transferase</keyword>
<dbReference type="SMART" id="SM00091">
    <property type="entry name" value="PAS"/>
    <property type="match status" value="2"/>
</dbReference>
<dbReference type="Pfam" id="PF00072">
    <property type="entry name" value="Response_reg"/>
    <property type="match status" value="1"/>
</dbReference>
<dbReference type="InterPro" id="IPR013655">
    <property type="entry name" value="PAS_fold_3"/>
</dbReference>
<dbReference type="InterPro" id="IPR052162">
    <property type="entry name" value="Sensor_kinase/Photoreceptor"/>
</dbReference>
<keyword evidence="15" id="KW-1185">Reference proteome</keyword>
<dbReference type="InterPro" id="IPR011006">
    <property type="entry name" value="CheY-like_superfamily"/>
</dbReference>
<comment type="subcellular location">
    <subcellularLocation>
        <location evidence="2">Membrane</location>
    </subcellularLocation>
</comment>
<evidence type="ECO:0000256" key="2">
    <source>
        <dbReference type="ARBA" id="ARBA00004370"/>
    </source>
</evidence>
<dbReference type="GO" id="GO:0016020">
    <property type="term" value="C:membrane"/>
    <property type="evidence" value="ECO:0007669"/>
    <property type="project" value="UniProtKB-SubCell"/>
</dbReference>
<dbReference type="PRINTS" id="PR00344">
    <property type="entry name" value="BCTRLSENSOR"/>
</dbReference>
<feature type="domain" description="Histidine kinase" evidence="9">
    <location>
        <begin position="685"/>
        <end position="910"/>
    </location>
</feature>
<feature type="domain" description="PAC" evidence="12">
    <location>
        <begin position="494"/>
        <end position="547"/>
    </location>
</feature>
<feature type="domain" description="PAS" evidence="11">
    <location>
        <begin position="541"/>
        <end position="617"/>
    </location>
</feature>